<evidence type="ECO:0000313" key="3">
    <source>
        <dbReference type="EMBL" id="KAH7982792.1"/>
    </source>
</evidence>
<feature type="coiled-coil region" evidence="1">
    <location>
        <begin position="251"/>
        <end position="310"/>
    </location>
</feature>
<reference evidence="3" key="2">
    <citation type="submission" date="2021-09" db="EMBL/GenBank/DDBJ databases">
        <authorList>
            <person name="Jia N."/>
            <person name="Wang J."/>
            <person name="Shi W."/>
            <person name="Du L."/>
            <person name="Sun Y."/>
            <person name="Zhan W."/>
            <person name="Jiang J."/>
            <person name="Wang Q."/>
            <person name="Zhang B."/>
            <person name="Ji P."/>
            <person name="Sakyi L.B."/>
            <person name="Cui X."/>
            <person name="Yuan T."/>
            <person name="Jiang B."/>
            <person name="Yang W."/>
            <person name="Lam T.T.-Y."/>
            <person name="Chang Q."/>
            <person name="Ding S."/>
            <person name="Wang X."/>
            <person name="Zhu J."/>
            <person name="Ruan X."/>
            <person name="Zhao L."/>
            <person name="Wei J."/>
            <person name="Que T."/>
            <person name="Du C."/>
            <person name="Cheng J."/>
            <person name="Dai P."/>
            <person name="Han X."/>
            <person name="Huang E."/>
            <person name="Gao Y."/>
            <person name="Liu J."/>
            <person name="Shao H."/>
            <person name="Ye R."/>
            <person name="Li L."/>
            <person name="Wei W."/>
            <person name="Wang X."/>
            <person name="Wang C."/>
            <person name="Huo Q."/>
            <person name="Li W."/>
            <person name="Guo W."/>
            <person name="Chen H."/>
            <person name="Chen S."/>
            <person name="Zhou L."/>
            <person name="Zhou L."/>
            <person name="Ni X."/>
            <person name="Tian J."/>
            <person name="Zhou Y."/>
            <person name="Sheng Y."/>
            <person name="Liu T."/>
            <person name="Pan Y."/>
            <person name="Xia L."/>
            <person name="Li J."/>
            <person name="Zhao F."/>
            <person name="Cao W."/>
        </authorList>
    </citation>
    <scope>NUCLEOTIDE SEQUENCE</scope>
    <source>
        <strain evidence="3">Rsan-2018</strain>
        <tissue evidence="3">Larvae</tissue>
    </source>
</reference>
<reference evidence="3" key="1">
    <citation type="journal article" date="2020" name="Cell">
        <title>Large-Scale Comparative Analyses of Tick Genomes Elucidate Their Genetic Diversity and Vector Capacities.</title>
        <authorList>
            <consortium name="Tick Genome and Microbiome Consortium (TIGMIC)"/>
            <person name="Jia N."/>
            <person name="Wang J."/>
            <person name="Shi W."/>
            <person name="Du L."/>
            <person name="Sun Y."/>
            <person name="Zhan W."/>
            <person name="Jiang J.F."/>
            <person name="Wang Q."/>
            <person name="Zhang B."/>
            <person name="Ji P."/>
            <person name="Bell-Sakyi L."/>
            <person name="Cui X.M."/>
            <person name="Yuan T.T."/>
            <person name="Jiang B.G."/>
            <person name="Yang W.F."/>
            <person name="Lam T.T."/>
            <person name="Chang Q.C."/>
            <person name="Ding S.J."/>
            <person name="Wang X.J."/>
            <person name="Zhu J.G."/>
            <person name="Ruan X.D."/>
            <person name="Zhao L."/>
            <person name="Wei J.T."/>
            <person name="Ye R.Z."/>
            <person name="Que T.C."/>
            <person name="Du C.H."/>
            <person name="Zhou Y.H."/>
            <person name="Cheng J.X."/>
            <person name="Dai P.F."/>
            <person name="Guo W.B."/>
            <person name="Han X.H."/>
            <person name="Huang E.J."/>
            <person name="Li L.F."/>
            <person name="Wei W."/>
            <person name="Gao Y.C."/>
            <person name="Liu J.Z."/>
            <person name="Shao H.Z."/>
            <person name="Wang X."/>
            <person name="Wang C.C."/>
            <person name="Yang T.C."/>
            <person name="Huo Q.B."/>
            <person name="Li W."/>
            <person name="Chen H.Y."/>
            <person name="Chen S.E."/>
            <person name="Zhou L.G."/>
            <person name="Ni X.B."/>
            <person name="Tian J.H."/>
            <person name="Sheng Y."/>
            <person name="Liu T."/>
            <person name="Pan Y.S."/>
            <person name="Xia L.Y."/>
            <person name="Li J."/>
            <person name="Zhao F."/>
            <person name="Cao W.C."/>
        </authorList>
    </citation>
    <scope>NUCLEOTIDE SEQUENCE</scope>
    <source>
        <strain evidence="3">Rsan-2018</strain>
    </source>
</reference>
<dbReference type="EMBL" id="JABSTV010001245">
    <property type="protein sequence ID" value="KAH7982792.1"/>
    <property type="molecule type" value="Genomic_DNA"/>
</dbReference>
<accession>A0A9D4QIK6</accession>
<feature type="region of interest" description="Disordered" evidence="2">
    <location>
        <begin position="95"/>
        <end position="120"/>
    </location>
</feature>
<evidence type="ECO:0000256" key="1">
    <source>
        <dbReference type="SAM" id="Coils"/>
    </source>
</evidence>
<dbReference type="VEuPathDB" id="VectorBase:RSAN_028758"/>
<sequence>MSTRTFTRELDASSNCPSNVKCLRVDLCTDGDAHEWIASYSWKTNTTWIVDRETRNPKSSGTEEEQYELQDLLQQVADLARECGYSPPRSAVRLLSKADGGKGPKRNQAARARAPQQRHVVDNREEPALAAYAKLTAGDGFAPYDGTSTTQAASLLYSLYNDEEPDDPGLISNNPEYDMDMPNPGLPVDSQQHRARSSSCAPLPAAETMTAACTPTPVRPRAIPLRGAQRYVEATYALLEARCDRETAMENRRLQLEEDRLRFEKKRHEREVKLKELELQERQAEQEAKFRLMELELEQRRRELEALAGELIHRLVLGPVSCKLLKTLDMMIRGTVRQWLNLPLDVTLGFFYAPVPEGGLGMMCLRTVIPAMRLRRLNSLIFSDHYQCSVAASKDFLRRAIRQAEGLAVYKGDVIDSSAAARKYWTRDLHGSFDGRPLAPCSEAKGSTAWIGEGTTFLKGREYVDLIRFHIAAIPNLT</sequence>
<gene>
    <name evidence="3" type="ORF">HPB52_007160</name>
</gene>
<name>A0A9D4QIK6_RHISA</name>
<proteinExistence type="predicted"/>
<feature type="compositionally biased region" description="Low complexity" evidence="2">
    <location>
        <begin position="106"/>
        <end position="118"/>
    </location>
</feature>
<evidence type="ECO:0000313" key="4">
    <source>
        <dbReference type="Proteomes" id="UP000821837"/>
    </source>
</evidence>
<comment type="caution">
    <text evidence="3">The sequence shown here is derived from an EMBL/GenBank/DDBJ whole genome shotgun (WGS) entry which is preliminary data.</text>
</comment>
<evidence type="ECO:0000256" key="2">
    <source>
        <dbReference type="SAM" id="MobiDB-lite"/>
    </source>
</evidence>
<dbReference type="Proteomes" id="UP000821837">
    <property type="component" value="Chromosome 1"/>
</dbReference>
<organism evidence="3 4">
    <name type="scientific">Rhipicephalus sanguineus</name>
    <name type="common">Brown dog tick</name>
    <name type="synonym">Ixodes sanguineus</name>
    <dbReference type="NCBI Taxonomy" id="34632"/>
    <lineage>
        <taxon>Eukaryota</taxon>
        <taxon>Metazoa</taxon>
        <taxon>Ecdysozoa</taxon>
        <taxon>Arthropoda</taxon>
        <taxon>Chelicerata</taxon>
        <taxon>Arachnida</taxon>
        <taxon>Acari</taxon>
        <taxon>Parasitiformes</taxon>
        <taxon>Ixodida</taxon>
        <taxon>Ixodoidea</taxon>
        <taxon>Ixodidae</taxon>
        <taxon>Rhipicephalinae</taxon>
        <taxon>Rhipicephalus</taxon>
        <taxon>Rhipicephalus</taxon>
    </lineage>
</organism>
<dbReference type="AlphaFoldDB" id="A0A9D4QIK6"/>
<keyword evidence="1" id="KW-0175">Coiled coil</keyword>
<keyword evidence="4" id="KW-1185">Reference proteome</keyword>
<protein>
    <submittedName>
        <fullName evidence="3">Uncharacterized protein</fullName>
    </submittedName>
</protein>